<evidence type="ECO:0000256" key="1">
    <source>
        <dbReference type="ARBA" id="ARBA00004123"/>
    </source>
</evidence>
<comment type="subcellular location">
    <subcellularLocation>
        <location evidence="1 3">Nucleus</location>
    </subcellularLocation>
</comment>
<dbReference type="SUPFAM" id="SSF47762">
    <property type="entry name" value="PAH2 domain"/>
    <property type="match status" value="1"/>
</dbReference>
<evidence type="ECO:0000313" key="4">
    <source>
        <dbReference type="EMBL" id="KAF7997999.1"/>
    </source>
</evidence>
<dbReference type="Pfam" id="PF02671">
    <property type="entry name" value="PAH"/>
    <property type="match status" value="1"/>
</dbReference>
<keyword evidence="5" id="KW-1185">Reference proteome</keyword>
<dbReference type="InterPro" id="IPR036600">
    <property type="entry name" value="PAH_sf"/>
</dbReference>
<dbReference type="InterPro" id="IPR003822">
    <property type="entry name" value="PAH"/>
</dbReference>
<evidence type="ECO:0000313" key="5">
    <source>
        <dbReference type="Proteomes" id="UP000639338"/>
    </source>
</evidence>
<reference evidence="4 5" key="1">
    <citation type="submission" date="2020-08" db="EMBL/GenBank/DDBJ databases">
        <title>Aphidius gifuensis genome sequencing and assembly.</title>
        <authorList>
            <person name="Du Z."/>
        </authorList>
    </citation>
    <scope>NUCLEOTIDE SEQUENCE [LARGE SCALE GENOMIC DNA]</scope>
    <source>
        <strain evidence="4">YNYX2018</strain>
        <tissue evidence="4">Adults</tissue>
    </source>
</reference>
<dbReference type="GO" id="GO:0006355">
    <property type="term" value="P:regulation of DNA-templated transcription"/>
    <property type="evidence" value="ECO:0007669"/>
    <property type="project" value="InterPro"/>
</dbReference>
<evidence type="ECO:0000256" key="3">
    <source>
        <dbReference type="PROSITE-ProRule" id="PRU00810"/>
    </source>
</evidence>
<dbReference type="Gene3D" id="1.20.1160.11">
    <property type="entry name" value="Paired amphipathic helix"/>
    <property type="match status" value="1"/>
</dbReference>
<protein>
    <submittedName>
        <fullName evidence="4">Uncharacterized protein</fullName>
    </submittedName>
</protein>
<gene>
    <name evidence="4" type="ORF">HCN44_009397</name>
</gene>
<dbReference type="OrthoDB" id="10265969at2759"/>
<sequence length="100" mass="11631">MPGPLLSQNDHGITPQIVTVPSNDHDYSFDEGIIHFEKQPEKYQKFLDILHQHQRQQKNNEESLDTNENPLSIYDVYNKVAELFEPGDELLAEFGKFFPD</sequence>
<proteinExistence type="predicted"/>
<dbReference type="Proteomes" id="UP000639338">
    <property type="component" value="Unassembled WGS sequence"/>
</dbReference>
<dbReference type="PROSITE" id="PS51477">
    <property type="entry name" value="PAH"/>
    <property type="match status" value="1"/>
</dbReference>
<dbReference type="AlphaFoldDB" id="A0A835CW56"/>
<comment type="caution">
    <text evidence="4">The sequence shown here is derived from an EMBL/GenBank/DDBJ whole genome shotgun (WGS) entry which is preliminary data.</text>
</comment>
<name>A0A835CW56_APHGI</name>
<evidence type="ECO:0000256" key="2">
    <source>
        <dbReference type="ARBA" id="ARBA00023242"/>
    </source>
</evidence>
<dbReference type="EMBL" id="JACMRX010000001">
    <property type="protein sequence ID" value="KAF7997999.1"/>
    <property type="molecule type" value="Genomic_DNA"/>
</dbReference>
<organism evidence="4 5">
    <name type="scientific">Aphidius gifuensis</name>
    <name type="common">Parasitoid wasp</name>
    <dbReference type="NCBI Taxonomy" id="684658"/>
    <lineage>
        <taxon>Eukaryota</taxon>
        <taxon>Metazoa</taxon>
        <taxon>Ecdysozoa</taxon>
        <taxon>Arthropoda</taxon>
        <taxon>Hexapoda</taxon>
        <taxon>Insecta</taxon>
        <taxon>Pterygota</taxon>
        <taxon>Neoptera</taxon>
        <taxon>Endopterygota</taxon>
        <taxon>Hymenoptera</taxon>
        <taxon>Apocrita</taxon>
        <taxon>Ichneumonoidea</taxon>
        <taxon>Braconidae</taxon>
        <taxon>Aphidiinae</taxon>
        <taxon>Aphidius</taxon>
    </lineage>
</organism>
<accession>A0A835CW56</accession>
<dbReference type="GO" id="GO:0005634">
    <property type="term" value="C:nucleus"/>
    <property type="evidence" value="ECO:0007669"/>
    <property type="project" value="UniProtKB-SubCell"/>
</dbReference>
<keyword evidence="2 3" id="KW-0539">Nucleus</keyword>